<proteinExistence type="predicted"/>
<feature type="region of interest" description="Disordered" evidence="4">
    <location>
        <begin position="621"/>
        <end position="697"/>
    </location>
</feature>
<dbReference type="InterPro" id="IPR000700">
    <property type="entry name" value="PAS-assoc_C"/>
</dbReference>
<dbReference type="InterPro" id="IPR035965">
    <property type="entry name" value="PAS-like_dom_sf"/>
</dbReference>
<evidence type="ECO:0000313" key="6">
    <source>
        <dbReference type="EMBL" id="KAF1815514.1"/>
    </source>
</evidence>
<keyword evidence="1" id="KW-0285">Flavoprotein</keyword>
<sequence length="697" mass="76602">MDRYVRGKGGERVGSISSETSPIKGFETPTSPYQDVTTPTKDHSLNEFHIPSRTSSTRGRESKKRRQSLQPCSSPAPTTPDSRKRSSADSVISYETKASSIPSNHTPLQSKLHAEDSDRLQPLLEDDPKSFDLVEQTSVPSEDSSLERRSEQLFSKEHLESIVSDPQDLLRFTSFLHRRRPQSIPVLIYYLDALKALRAIKYANAVAEALEPITGHPFTECQARPTQNAVLEEKARQAFEVLVNEDLPAYVVHVFIQVASVRVQRRITGTLPSHLLDASEGLGEVFCLTDPTRAENPIVFASEEFHRMTQYGVSHAMARNCRFLQGPRTSPDSTRRIREAIANGKEHSELFLNYHRDGSPFMNLLMVAPLLDNKGKLRYYLGAQVDVSGLVKECTELEAFQRMLEKQEAKTGTNTGEEPERPDEFRELCEMFNMAELDSVKKVGGRMHRERFGNAHDHDHDATSIIHHRLRPHTPSPPPPSPPLSSVYKHYLLLRPHPSLRILFTSPSLRVPGLLQSPFLNHISGAPRVRAELAAAMAAGRGVTAKIRWVTGRREGRTDEGKMRGEEGRPRWIHCTPLCGAGGGVGVWVVVLVDEEGGGGRKGWGREAPPVMGGDVKMMRGGGGVHGGEGDSLVLESAGRTAESVAESEGRSVSVSGESGSGGPGSPYSRSTTGLSYRPGTPQTFLSGFSGAPSFSL</sequence>
<dbReference type="Proteomes" id="UP000504638">
    <property type="component" value="Unplaced"/>
</dbReference>
<dbReference type="InterPro" id="IPR000014">
    <property type="entry name" value="PAS"/>
</dbReference>
<reference evidence="6 8" key="1">
    <citation type="submission" date="2020-01" db="EMBL/GenBank/DDBJ databases">
        <authorList>
            <consortium name="DOE Joint Genome Institute"/>
            <person name="Haridas S."/>
            <person name="Albert R."/>
            <person name="Binder M."/>
            <person name="Bloem J."/>
            <person name="Labutti K."/>
            <person name="Salamov A."/>
            <person name="Andreopoulos B."/>
            <person name="Baker S.E."/>
            <person name="Barry K."/>
            <person name="Bills G."/>
            <person name="Bluhm B.H."/>
            <person name="Cannon C."/>
            <person name="Castanera R."/>
            <person name="Culley D.E."/>
            <person name="Daum C."/>
            <person name="Ezra D."/>
            <person name="Gonzalez J.B."/>
            <person name="Henrissat B."/>
            <person name="Kuo A."/>
            <person name="Liang C."/>
            <person name="Lipzen A."/>
            <person name="Lutzoni F."/>
            <person name="Magnuson J."/>
            <person name="Mondo S."/>
            <person name="Nolan M."/>
            <person name="Ohm R."/>
            <person name="Pangilinan J."/>
            <person name="Park H.-J."/>
            <person name="Ramirez L."/>
            <person name="Alfaro M."/>
            <person name="Sun H."/>
            <person name="Tritt A."/>
            <person name="Yoshinaga Y."/>
            <person name="Zwiers L.-H."/>
            <person name="Turgeon B.G."/>
            <person name="Goodwin S.B."/>
            <person name="Spatafora J.W."/>
            <person name="Crous P.W."/>
            <person name="Grigoriev I.V."/>
        </authorList>
    </citation>
    <scope>NUCLEOTIDE SEQUENCE</scope>
    <source>
        <strain evidence="6 8">CBS 781.70</strain>
    </source>
</reference>
<evidence type="ECO:0000259" key="5">
    <source>
        <dbReference type="PROSITE" id="PS50113"/>
    </source>
</evidence>
<evidence type="ECO:0000256" key="2">
    <source>
        <dbReference type="ARBA" id="ARBA00022643"/>
    </source>
</evidence>
<organism evidence="6">
    <name type="scientific">Eremomyces bilateralis CBS 781.70</name>
    <dbReference type="NCBI Taxonomy" id="1392243"/>
    <lineage>
        <taxon>Eukaryota</taxon>
        <taxon>Fungi</taxon>
        <taxon>Dikarya</taxon>
        <taxon>Ascomycota</taxon>
        <taxon>Pezizomycotina</taxon>
        <taxon>Dothideomycetes</taxon>
        <taxon>Dothideomycetes incertae sedis</taxon>
        <taxon>Eremomycetales</taxon>
        <taxon>Eremomycetaceae</taxon>
        <taxon>Eremomyces</taxon>
    </lineage>
</organism>
<evidence type="ECO:0000256" key="3">
    <source>
        <dbReference type="ARBA" id="ARBA00022991"/>
    </source>
</evidence>
<feature type="compositionally biased region" description="Polar residues" evidence="4">
    <location>
        <begin position="681"/>
        <end position="697"/>
    </location>
</feature>
<accession>A0A6G1GBW5</accession>
<feature type="compositionally biased region" description="Polar residues" evidence="4">
    <location>
        <begin position="68"/>
        <end position="80"/>
    </location>
</feature>
<dbReference type="SUPFAM" id="SSF55785">
    <property type="entry name" value="PYP-like sensor domain (PAS domain)"/>
    <property type="match status" value="1"/>
</dbReference>
<dbReference type="PANTHER" id="PTHR47429">
    <property type="entry name" value="PROTEIN TWIN LOV 1"/>
    <property type="match status" value="1"/>
</dbReference>
<dbReference type="PROSITE" id="PS50113">
    <property type="entry name" value="PAC"/>
    <property type="match status" value="1"/>
</dbReference>
<dbReference type="AlphaFoldDB" id="A0A6G1GBW5"/>
<reference evidence="8" key="3">
    <citation type="submission" date="2025-04" db="UniProtKB">
        <authorList>
            <consortium name="RefSeq"/>
        </authorList>
    </citation>
    <scope>IDENTIFICATION</scope>
    <source>
        <strain evidence="8">CBS 781.70</strain>
    </source>
</reference>
<reference evidence="8" key="2">
    <citation type="submission" date="2020-04" db="EMBL/GenBank/DDBJ databases">
        <authorList>
            <consortium name="NCBI Genome Project"/>
        </authorList>
    </citation>
    <scope>NUCLEOTIDE SEQUENCE</scope>
    <source>
        <strain evidence="8">CBS 781.70</strain>
    </source>
</reference>
<feature type="region of interest" description="Disordered" evidence="4">
    <location>
        <begin position="1"/>
        <end position="115"/>
    </location>
</feature>
<name>A0A6G1GBW5_9PEZI</name>
<feature type="compositionally biased region" description="Basic and acidic residues" evidence="4">
    <location>
        <begin position="1"/>
        <end position="11"/>
    </location>
</feature>
<dbReference type="Pfam" id="PF13426">
    <property type="entry name" value="PAS_9"/>
    <property type="match status" value="1"/>
</dbReference>
<protein>
    <recommendedName>
        <fullName evidence="5">PAC domain-containing protein</fullName>
    </recommendedName>
</protein>
<keyword evidence="3" id="KW-0157">Chromophore</keyword>
<dbReference type="PANTHER" id="PTHR47429:SF9">
    <property type="entry name" value="PAS DOMAIN-CONTAINING PROTEIN"/>
    <property type="match status" value="1"/>
</dbReference>
<keyword evidence="2" id="KW-0288">FMN</keyword>
<evidence type="ECO:0000256" key="4">
    <source>
        <dbReference type="SAM" id="MobiDB-lite"/>
    </source>
</evidence>
<dbReference type="Gene3D" id="3.30.450.20">
    <property type="entry name" value="PAS domain"/>
    <property type="match status" value="1"/>
</dbReference>
<dbReference type="OrthoDB" id="447251at2759"/>
<evidence type="ECO:0000313" key="8">
    <source>
        <dbReference type="RefSeq" id="XP_033537145.1"/>
    </source>
</evidence>
<evidence type="ECO:0000256" key="1">
    <source>
        <dbReference type="ARBA" id="ARBA00022630"/>
    </source>
</evidence>
<dbReference type="GeneID" id="54416617"/>
<evidence type="ECO:0000313" key="7">
    <source>
        <dbReference type="Proteomes" id="UP000504638"/>
    </source>
</evidence>
<feature type="compositionally biased region" description="Polar residues" evidence="4">
    <location>
        <begin position="96"/>
        <end position="109"/>
    </location>
</feature>
<feature type="compositionally biased region" description="Polar residues" evidence="4">
    <location>
        <begin position="28"/>
        <end position="39"/>
    </location>
</feature>
<feature type="domain" description="PAC" evidence="5">
    <location>
        <begin position="346"/>
        <end position="399"/>
    </location>
</feature>
<keyword evidence="7" id="KW-1185">Reference proteome</keyword>
<dbReference type="RefSeq" id="XP_033537145.1">
    <property type="nucleotide sequence ID" value="XM_033676047.1"/>
</dbReference>
<dbReference type="EMBL" id="ML975151">
    <property type="protein sequence ID" value="KAF1815514.1"/>
    <property type="molecule type" value="Genomic_DNA"/>
</dbReference>
<gene>
    <name evidence="6 8" type="ORF">P152DRAFT_390595</name>
</gene>
<dbReference type="GO" id="GO:0005634">
    <property type="term" value="C:nucleus"/>
    <property type="evidence" value="ECO:0007669"/>
    <property type="project" value="TreeGrafter"/>
</dbReference>